<reference evidence="2" key="1">
    <citation type="journal article" name="BMC Genomics">
        <title>Long-read sequencing and de novo genome assembly of marine medaka (Oryzias melastigma).</title>
        <authorList>
            <person name="Liang P."/>
            <person name="Saqib H.S.A."/>
            <person name="Ni X."/>
            <person name="Shen Y."/>
        </authorList>
    </citation>
    <scope>NUCLEOTIDE SEQUENCE</scope>
    <source>
        <strain evidence="2">Bigg-433</strain>
    </source>
</reference>
<feature type="region of interest" description="Disordered" evidence="1">
    <location>
        <begin position="28"/>
        <end position="67"/>
    </location>
</feature>
<evidence type="ECO:0000256" key="1">
    <source>
        <dbReference type="SAM" id="MobiDB-lite"/>
    </source>
</evidence>
<protein>
    <submittedName>
        <fullName evidence="2">Uncharacterized protein</fullName>
    </submittedName>
</protein>
<proteinExistence type="predicted"/>
<evidence type="ECO:0000313" key="2">
    <source>
        <dbReference type="EMBL" id="KAF6738472.1"/>
    </source>
</evidence>
<accession>A0A834L084</accession>
<dbReference type="AlphaFoldDB" id="A0A834L084"/>
<organism evidence="2 3">
    <name type="scientific">Oryzias melastigma</name>
    <name type="common">Marine medaka</name>
    <dbReference type="NCBI Taxonomy" id="30732"/>
    <lineage>
        <taxon>Eukaryota</taxon>
        <taxon>Metazoa</taxon>
        <taxon>Chordata</taxon>
        <taxon>Craniata</taxon>
        <taxon>Vertebrata</taxon>
        <taxon>Euteleostomi</taxon>
        <taxon>Actinopterygii</taxon>
        <taxon>Neopterygii</taxon>
        <taxon>Teleostei</taxon>
        <taxon>Neoteleostei</taxon>
        <taxon>Acanthomorphata</taxon>
        <taxon>Ovalentaria</taxon>
        <taxon>Atherinomorphae</taxon>
        <taxon>Beloniformes</taxon>
        <taxon>Adrianichthyidae</taxon>
        <taxon>Oryziinae</taxon>
        <taxon>Oryzias</taxon>
    </lineage>
</organism>
<feature type="compositionally biased region" description="Basic and acidic residues" evidence="1">
    <location>
        <begin position="37"/>
        <end position="54"/>
    </location>
</feature>
<gene>
    <name evidence="2" type="ORF">FQA47_015496</name>
</gene>
<evidence type="ECO:0000313" key="3">
    <source>
        <dbReference type="Proteomes" id="UP000646548"/>
    </source>
</evidence>
<dbReference type="EMBL" id="WKFB01000027">
    <property type="protein sequence ID" value="KAF6738472.1"/>
    <property type="molecule type" value="Genomic_DNA"/>
</dbReference>
<sequence>MCQSSTETWSCPKDHMVLQVSLSYDLDEVQSQGHQQPGEKQRSRAPPRDGKRPIELQQNSELEPGRVGSLSGYSCVTHLRAQKKFDSRFTCAGSRKQEVQVKPDQLFGSSAALGLLRLELLLGSVRPGSADTEA</sequence>
<comment type="caution">
    <text evidence="2">The sequence shown here is derived from an EMBL/GenBank/DDBJ whole genome shotgun (WGS) entry which is preliminary data.</text>
</comment>
<name>A0A834L084_ORYME</name>
<dbReference type="Proteomes" id="UP000646548">
    <property type="component" value="Unassembled WGS sequence"/>
</dbReference>